<keyword evidence="8 10" id="KW-0472">Membrane</keyword>
<accession>E4X3H0</accession>
<dbReference type="PANTHER" id="PTHR14647">
    <property type="entry name" value="GALACTOSE-3-O-SULFOTRANSFERASE"/>
    <property type="match status" value="1"/>
</dbReference>
<evidence type="ECO:0000256" key="6">
    <source>
        <dbReference type="ARBA" id="ARBA00022989"/>
    </source>
</evidence>
<keyword evidence="3" id="KW-0808">Transferase</keyword>
<keyword evidence="9" id="KW-0325">Glycoprotein</keyword>
<dbReference type="GO" id="GO:0001733">
    <property type="term" value="F:galactosylceramide sulfotransferase activity"/>
    <property type="evidence" value="ECO:0007669"/>
    <property type="project" value="InterPro"/>
</dbReference>
<dbReference type="InterPro" id="IPR009729">
    <property type="entry name" value="Gal-3-0_sulfotransfrase"/>
</dbReference>
<evidence type="ECO:0000256" key="10">
    <source>
        <dbReference type="SAM" id="Phobius"/>
    </source>
</evidence>
<evidence type="ECO:0000313" key="12">
    <source>
        <dbReference type="Proteomes" id="UP000001307"/>
    </source>
</evidence>
<dbReference type="OrthoDB" id="514299at2759"/>
<comment type="similarity">
    <text evidence="2">Belongs to the galactose-3-O-sulfotransferase family.</text>
</comment>
<evidence type="ECO:0008006" key="13">
    <source>
        <dbReference type="Google" id="ProtNLM"/>
    </source>
</evidence>
<reference evidence="11" key="1">
    <citation type="journal article" date="2010" name="Science">
        <title>Plasticity of animal genome architecture unmasked by rapid evolution of a pelagic tunicate.</title>
        <authorList>
            <person name="Denoeud F."/>
            <person name="Henriet S."/>
            <person name="Mungpakdee S."/>
            <person name="Aury J.M."/>
            <person name="Da Silva C."/>
            <person name="Brinkmann H."/>
            <person name="Mikhaleva J."/>
            <person name="Olsen L.C."/>
            <person name="Jubin C."/>
            <person name="Canestro C."/>
            <person name="Bouquet J.M."/>
            <person name="Danks G."/>
            <person name="Poulain J."/>
            <person name="Campsteijn C."/>
            <person name="Adamski M."/>
            <person name="Cross I."/>
            <person name="Yadetie F."/>
            <person name="Muffato M."/>
            <person name="Louis A."/>
            <person name="Butcher S."/>
            <person name="Tsagkogeorga G."/>
            <person name="Konrad A."/>
            <person name="Singh S."/>
            <person name="Jensen M.F."/>
            <person name="Cong E.H."/>
            <person name="Eikeseth-Otteraa H."/>
            <person name="Noel B."/>
            <person name="Anthouard V."/>
            <person name="Porcel B.M."/>
            <person name="Kachouri-Lafond R."/>
            <person name="Nishino A."/>
            <person name="Ugolini M."/>
            <person name="Chourrout P."/>
            <person name="Nishida H."/>
            <person name="Aasland R."/>
            <person name="Huzurbazar S."/>
            <person name="Westhof E."/>
            <person name="Delsuc F."/>
            <person name="Lehrach H."/>
            <person name="Reinhardt R."/>
            <person name="Weissenbach J."/>
            <person name="Roy S.W."/>
            <person name="Artiguenave F."/>
            <person name="Postlethwait J.H."/>
            <person name="Manak J.R."/>
            <person name="Thompson E.M."/>
            <person name="Jaillon O."/>
            <person name="Du Pasquier L."/>
            <person name="Boudinot P."/>
            <person name="Liberles D.A."/>
            <person name="Volff J.N."/>
            <person name="Philippe H."/>
            <person name="Lenhard B."/>
            <person name="Roest Crollius H."/>
            <person name="Wincker P."/>
            <person name="Chourrout D."/>
        </authorList>
    </citation>
    <scope>NUCLEOTIDE SEQUENCE [LARGE SCALE GENOMIC DNA]</scope>
</reference>
<dbReference type="GO" id="GO:0009247">
    <property type="term" value="P:glycolipid biosynthetic process"/>
    <property type="evidence" value="ECO:0007669"/>
    <property type="project" value="InterPro"/>
</dbReference>
<dbReference type="AlphaFoldDB" id="E4X3H0"/>
<dbReference type="Pfam" id="PF06990">
    <property type="entry name" value="Gal-3-0_sulfotr"/>
    <property type="match status" value="1"/>
</dbReference>
<dbReference type="PANTHER" id="PTHR14647:SF87">
    <property type="entry name" value="PUTATIVE-RELATED"/>
    <property type="match status" value="1"/>
</dbReference>
<dbReference type="EMBL" id="FN653023">
    <property type="protein sequence ID" value="CBY18174.1"/>
    <property type="molecule type" value="Genomic_DNA"/>
</dbReference>
<evidence type="ECO:0000256" key="8">
    <source>
        <dbReference type="ARBA" id="ARBA00023136"/>
    </source>
</evidence>
<evidence type="ECO:0000313" key="11">
    <source>
        <dbReference type="EMBL" id="CBY18174.1"/>
    </source>
</evidence>
<sequence>MNAISIGGMFRTGVTIVILILLPLLYIVKLKLETSYERETSYISTHDDLVPRLLHTDMNIQTFAQESHCRPIAEKIVFLKTHKTASSTVQNVLLRWGRKNKKTFALPKSGKSIFKYWKSFKASDVHGYCESCPKPDIIAHHLRYSPEVEKLFVGDSVYHLSIIRNPTSMFESLFNYMKGAAPQFKMAGTLDKFLDNPHKFMKHSKSMTDFFSKNHLTYEFGFDPMQDDPKIIAENLKIIGQKWDLIMITEYMAESLAVLKHDLCLTIEDVVCFITNARPKKSHLSTKTQEKLLEWNKSDARLYDHFNKTLWKRISHIGEEKIATDVQKMRNLIDQLTKKCVLGYLPNKELQPDFRTYQPPGMIVKGIQLTEEGFKDPLCYQMAMSELPWTRELMKAQGIPTNKLDKY</sequence>
<dbReference type="InterPro" id="IPR027417">
    <property type="entry name" value="P-loop_NTPase"/>
</dbReference>
<keyword evidence="12" id="KW-1185">Reference proteome</keyword>
<gene>
    <name evidence="11" type="ORF">GSOID_T00017811001</name>
</gene>
<keyword evidence="4 10" id="KW-0812">Transmembrane</keyword>
<keyword evidence="6 10" id="KW-1133">Transmembrane helix</keyword>
<keyword evidence="5" id="KW-0735">Signal-anchor</keyword>
<name>E4X3H0_OIKDI</name>
<evidence type="ECO:0000256" key="9">
    <source>
        <dbReference type="ARBA" id="ARBA00023180"/>
    </source>
</evidence>
<feature type="transmembrane region" description="Helical" evidence="10">
    <location>
        <begin position="6"/>
        <end position="28"/>
    </location>
</feature>
<comment type="subcellular location">
    <subcellularLocation>
        <location evidence="1">Golgi apparatus membrane</location>
        <topology evidence="1">Single-pass type II membrane protein</topology>
    </subcellularLocation>
</comment>
<evidence type="ECO:0000256" key="1">
    <source>
        <dbReference type="ARBA" id="ARBA00004323"/>
    </source>
</evidence>
<protein>
    <recommendedName>
        <fullName evidence="13">Sulfotransferase</fullName>
    </recommendedName>
</protein>
<evidence type="ECO:0000256" key="7">
    <source>
        <dbReference type="ARBA" id="ARBA00023034"/>
    </source>
</evidence>
<dbReference type="Gene3D" id="3.40.50.300">
    <property type="entry name" value="P-loop containing nucleotide triphosphate hydrolases"/>
    <property type="match status" value="1"/>
</dbReference>
<dbReference type="Proteomes" id="UP000001307">
    <property type="component" value="Unassembled WGS sequence"/>
</dbReference>
<keyword evidence="7" id="KW-0333">Golgi apparatus</keyword>
<evidence type="ECO:0000256" key="5">
    <source>
        <dbReference type="ARBA" id="ARBA00022968"/>
    </source>
</evidence>
<dbReference type="GO" id="GO:0000139">
    <property type="term" value="C:Golgi membrane"/>
    <property type="evidence" value="ECO:0007669"/>
    <property type="project" value="UniProtKB-SubCell"/>
</dbReference>
<proteinExistence type="inferred from homology"/>
<dbReference type="InParanoid" id="E4X3H0"/>
<evidence type="ECO:0000256" key="3">
    <source>
        <dbReference type="ARBA" id="ARBA00022679"/>
    </source>
</evidence>
<evidence type="ECO:0000256" key="4">
    <source>
        <dbReference type="ARBA" id="ARBA00022692"/>
    </source>
</evidence>
<evidence type="ECO:0000256" key="2">
    <source>
        <dbReference type="ARBA" id="ARBA00008124"/>
    </source>
</evidence>
<organism evidence="11">
    <name type="scientific">Oikopleura dioica</name>
    <name type="common">Tunicate</name>
    <dbReference type="NCBI Taxonomy" id="34765"/>
    <lineage>
        <taxon>Eukaryota</taxon>
        <taxon>Metazoa</taxon>
        <taxon>Chordata</taxon>
        <taxon>Tunicata</taxon>
        <taxon>Appendicularia</taxon>
        <taxon>Copelata</taxon>
        <taxon>Oikopleuridae</taxon>
        <taxon>Oikopleura</taxon>
    </lineage>
</organism>
<dbReference type="SUPFAM" id="SSF52540">
    <property type="entry name" value="P-loop containing nucleoside triphosphate hydrolases"/>
    <property type="match status" value="1"/>
</dbReference>